<name>A0A1H6E9K1_9ACTN</name>
<evidence type="ECO:0000313" key="2">
    <source>
        <dbReference type="Proteomes" id="UP000236732"/>
    </source>
</evidence>
<dbReference type="OrthoDB" id="6077212at2"/>
<dbReference type="EMBL" id="FNVT01000008">
    <property type="protein sequence ID" value="SEG93779.1"/>
    <property type="molecule type" value="Genomic_DNA"/>
</dbReference>
<keyword evidence="2" id="KW-1185">Reference proteome</keyword>
<evidence type="ECO:0000313" key="1">
    <source>
        <dbReference type="EMBL" id="SEG93779.1"/>
    </source>
</evidence>
<accession>A0A1H6E9K1</accession>
<protein>
    <submittedName>
        <fullName evidence="1">Uncharacterized protein</fullName>
    </submittedName>
</protein>
<dbReference type="Proteomes" id="UP000236732">
    <property type="component" value="Unassembled WGS sequence"/>
</dbReference>
<proteinExistence type="predicted"/>
<dbReference type="AlphaFoldDB" id="A0A1H6E9K1"/>
<reference evidence="1 2" key="1">
    <citation type="submission" date="2016-10" db="EMBL/GenBank/DDBJ databases">
        <authorList>
            <person name="de Groot N.N."/>
        </authorList>
    </citation>
    <scope>NUCLEOTIDE SEQUENCE [LARGE SCALE GENOMIC DNA]</scope>
    <source>
        <strain evidence="1 2">CGMCC 4.7037</strain>
    </source>
</reference>
<gene>
    <name evidence="1" type="ORF">SAMN05444920_108189</name>
</gene>
<sequence>MPEGFAITLRLVRGHPLLGRPLATEPETILPLLTVGAEPCLAAHVGDAEVAETFVRVVLSFVLVPGGAIPLLNDDDAHA</sequence>
<organism evidence="1 2">
    <name type="scientific">Nonomuraea solani</name>
    <dbReference type="NCBI Taxonomy" id="1144553"/>
    <lineage>
        <taxon>Bacteria</taxon>
        <taxon>Bacillati</taxon>
        <taxon>Actinomycetota</taxon>
        <taxon>Actinomycetes</taxon>
        <taxon>Streptosporangiales</taxon>
        <taxon>Streptosporangiaceae</taxon>
        <taxon>Nonomuraea</taxon>
    </lineage>
</organism>
<dbReference type="RefSeq" id="WP_103959020.1">
    <property type="nucleotide sequence ID" value="NZ_FNVT01000008.1"/>
</dbReference>